<dbReference type="GO" id="GO:0005737">
    <property type="term" value="C:cytoplasm"/>
    <property type="evidence" value="ECO:0007669"/>
    <property type="project" value="UniProtKB-SubCell"/>
</dbReference>
<dbReference type="GO" id="GO:0005524">
    <property type="term" value="F:ATP binding"/>
    <property type="evidence" value="ECO:0007669"/>
    <property type="project" value="UniProtKB-KW"/>
</dbReference>
<evidence type="ECO:0000256" key="8">
    <source>
        <dbReference type="ARBA" id="ARBA00022763"/>
    </source>
</evidence>
<feature type="domain" description="ABC transporter" evidence="20">
    <location>
        <begin position="363"/>
        <end position="607"/>
    </location>
</feature>
<dbReference type="InterPro" id="IPR003439">
    <property type="entry name" value="ABC_transporter-like_ATP-bd"/>
</dbReference>
<evidence type="ECO:0000256" key="13">
    <source>
        <dbReference type="ARBA" id="ARBA00022881"/>
    </source>
</evidence>
<dbReference type="Gene3D" id="3.30.1490.20">
    <property type="entry name" value="ATP-grasp fold, A domain"/>
    <property type="match status" value="1"/>
</dbReference>
<evidence type="ECO:0000256" key="7">
    <source>
        <dbReference type="ARBA" id="ARBA00022741"/>
    </source>
</evidence>
<dbReference type="Pfam" id="PF17755">
    <property type="entry name" value="UvrA_DNA-bind"/>
    <property type="match status" value="1"/>
</dbReference>
<evidence type="ECO:0000256" key="12">
    <source>
        <dbReference type="ARBA" id="ARBA00022840"/>
    </source>
</evidence>
<keyword evidence="11" id="KW-0862">Zinc</keyword>
<comment type="subcellular location">
    <subcellularLocation>
        <location evidence="1">Cytoplasm</location>
    </subcellularLocation>
</comment>
<evidence type="ECO:0000256" key="1">
    <source>
        <dbReference type="ARBA" id="ARBA00004496"/>
    </source>
</evidence>
<dbReference type="InterPro" id="IPR041552">
    <property type="entry name" value="UvrA_DNA-bd"/>
</dbReference>
<dbReference type="InterPro" id="IPR004602">
    <property type="entry name" value="UvrA"/>
</dbReference>
<keyword evidence="2" id="KW-1003">Cell membrane</keyword>
<dbReference type="EMBL" id="CADIKM010000006">
    <property type="protein sequence ID" value="CAB3784060.1"/>
    <property type="molecule type" value="Genomic_DNA"/>
</dbReference>
<dbReference type="SUPFAM" id="SSF52540">
    <property type="entry name" value="P-loop containing nucleoside triphosphate hydrolases"/>
    <property type="match status" value="4"/>
</dbReference>
<proteinExistence type="inferred from homology"/>
<evidence type="ECO:0000256" key="4">
    <source>
        <dbReference type="ARBA" id="ARBA00022519"/>
    </source>
</evidence>
<keyword evidence="8" id="KW-0227">DNA damage</keyword>
<dbReference type="InterPro" id="IPR041102">
    <property type="entry name" value="UvrA_inter"/>
</dbReference>
<dbReference type="Gene3D" id="3.30.190.20">
    <property type="match status" value="1"/>
</dbReference>
<evidence type="ECO:0000256" key="3">
    <source>
        <dbReference type="ARBA" id="ARBA00022490"/>
    </source>
</evidence>
<evidence type="ECO:0000256" key="14">
    <source>
        <dbReference type="ARBA" id="ARBA00023125"/>
    </source>
</evidence>
<evidence type="ECO:0000313" key="21">
    <source>
        <dbReference type="EMBL" id="CAB3784060.1"/>
    </source>
</evidence>
<dbReference type="Gene3D" id="1.20.1580.10">
    <property type="entry name" value="ABC transporter ATPase like domain"/>
    <property type="match status" value="3"/>
</dbReference>
<dbReference type="Pfam" id="PF17760">
    <property type="entry name" value="UvrA_inter"/>
    <property type="match status" value="1"/>
</dbReference>
<dbReference type="NCBIfam" id="TIGR00630">
    <property type="entry name" value="uvra"/>
    <property type="match status" value="1"/>
</dbReference>
<keyword evidence="9" id="KW-0228">DNA excision</keyword>
<dbReference type="Gene3D" id="3.40.50.300">
    <property type="entry name" value="P-loop containing nucleotide triphosphate hydrolases"/>
    <property type="match status" value="5"/>
</dbReference>
<evidence type="ECO:0000256" key="16">
    <source>
        <dbReference type="ARBA" id="ARBA00038000"/>
    </source>
</evidence>
<evidence type="ECO:0000256" key="9">
    <source>
        <dbReference type="ARBA" id="ARBA00022769"/>
    </source>
</evidence>
<feature type="region of interest" description="Disordered" evidence="19">
    <location>
        <begin position="1344"/>
        <end position="1371"/>
    </location>
</feature>
<dbReference type="PANTHER" id="PTHR43152">
    <property type="entry name" value="UVRABC SYSTEM PROTEIN A"/>
    <property type="match status" value="1"/>
</dbReference>
<keyword evidence="13" id="KW-0267">Excision nuclease</keyword>
<dbReference type="InterPro" id="IPR027417">
    <property type="entry name" value="P-loop_NTPase"/>
</dbReference>
<comment type="similarity">
    <text evidence="16">Belongs to the ABC transporter superfamily. UvrA family.</text>
</comment>
<keyword evidence="5" id="KW-0479">Metal-binding</keyword>
<protein>
    <recommendedName>
        <fullName evidence="17">UvrABC system protein A</fullName>
    </recommendedName>
    <alternativeName>
        <fullName evidence="18">Excinuclease ABC subunit A</fullName>
    </alternativeName>
</protein>
<keyword evidence="6" id="KW-0677">Repeat</keyword>
<reference evidence="21 22" key="1">
    <citation type="submission" date="2020-04" db="EMBL/GenBank/DDBJ databases">
        <authorList>
            <person name="De Canck E."/>
        </authorList>
    </citation>
    <scope>NUCLEOTIDE SEQUENCE [LARGE SCALE GENOMIC DNA]</scope>
    <source>
        <strain evidence="21 22">LMG 28138</strain>
    </source>
</reference>
<dbReference type="RefSeq" id="WP_175104341.1">
    <property type="nucleotide sequence ID" value="NZ_CADIKM010000006.1"/>
</dbReference>
<dbReference type="GO" id="GO:0004518">
    <property type="term" value="F:nuclease activity"/>
    <property type="evidence" value="ECO:0007669"/>
    <property type="project" value="UniProtKB-KW"/>
</dbReference>
<evidence type="ECO:0000259" key="20">
    <source>
        <dbReference type="PROSITE" id="PS50893"/>
    </source>
</evidence>
<dbReference type="Proteomes" id="UP000494115">
    <property type="component" value="Unassembled WGS sequence"/>
</dbReference>
<keyword evidence="7" id="KW-0547">Nucleotide-binding</keyword>
<dbReference type="GO" id="GO:0009380">
    <property type="term" value="C:excinuclease repair complex"/>
    <property type="evidence" value="ECO:0007669"/>
    <property type="project" value="InterPro"/>
</dbReference>
<feature type="domain" description="ABC transporter" evidence="20">
    <location>
        <begin position="1232"/>
        <end position="1550"/>
    </location>
</feature>
<dbReference type="SMART" id="SM00382">
    <property type="entry name" value="AAA"/>
    <property type="match status" value="4"/>
</dbReference>
<evidence type="ECO:0000256" key="10">
    <source>
        <dbReference type="ARBA" id="ARBA00022771"/>
    </source>
</evidence>
<keyword evidence="10" id="KW-0863">Zinc-finger</keyword>
<dbReference type="PANTHER" id="PTHR43152:SF3">
    <property type="entry name" value="UVRABC SYSTEM PROTEIN A"/>
    <property type="match status" value="1"/>
</dbReference>
<keyword evidence="15" id="KW-0234">DNA repair</keyword>
<dbReference type="InterPro" id="IPR013815">
    <property type="entry name" value="ATP_grasp_subdomain_1"/>
</dbReference>
<dbReference type="GO" id="GO:0006289">
    <property type="term" value="P:nucleotide-excision repair"/>
    <property type="evidence" value="ECO:0007669"/>
    <property type="project" value="InterPro"/>
</dbReference>
<organism evidence="21 22">
    <name type="scientific">Pararobbsia alpina</name>
    <dbReference type="NCBI Taxonomy" id="621374"/>
    <lineage>
        <taxon>Bacteria</taxon>
        <taxon>Pseudomonadati</taxon>
        <taxon>Pseudomonadota</taxon>
        <taxon>Betaproteobacteria</taxon>
        <taxon>Burkholderiales</taxon>
        <taxon>Burkholderiaceae</taxon>
        <taxon>Pararobbsia</taxon>
    </lineage>
</organism>
<dbReference type="GO" id="GO:0003677">
    <property type="term" value="F:DNA binding"/>
    <property type="evidence" value="ECO:0007669"/>
    <property type="project" value="UniProtKB-KW"/>
</dbReference>
<dbReference type="InterPro" id="IPR003593">
    <property type="entry name" value="AAA+_ATPase"/>
</dbReference>
<keyword evidence="14" id="KW-0238">DNA-binding</keyword>
<gene>
    <name evidence="21" type="primary">uvrA_1</name>
    <name evidence="21" type="ORF">LMG28138_01726</name>
</gene>
<evidence type="ECO:0000256" key="19">
    <source>
        <dbReference type="SAM" id="MobiDB-lite"/>
    </source>
</evidence>
<evidence type="ECO:0000256" key="18">
    <source>
        <dbReference type="ARBA" id="ARBA00042156"/>
    </source>
</evidence>
<evidence type="ECO:0000256" key="6">
    <source>
        <dbReference type="ARBA" id="ARBA00022737"/>
    </source>
</evidence>
<sequence length="1979" mass="215711">MPSNTDIRIRGARQHNLKNLDVDLHTGQLTVVTGPSGSGKSSLVFDTLYAEGQRRYVETFSAYARQFLDRMDRPQVDRVDGVPPAIAIDQTNPVRSSRSTVGTMTELNDHLKLLFARAAELFDRHNAQPVRHDSPETIYAELCARTRKLDPRLVVTFPVELPDTTTDDEVQQWLSASGYTRVQAQREVVTAGGRRKLLDVVADRFRIQQTEKVRALDAIEASLKRGTGRVNVYVLADEGEPQIWRFSTGLHNPDSDIRYADPQPALFSFNSAYGACETCRGFGRVIGIDLGLVIPDERKTLRGGAIKTIQTPAWKEQQDDLMKFAGLAGIPRDTRWMEMTQEQRDWVINGAPDWNGDWNRKWYGVKRFFDYLESKAYKMHIRVLLSKYRSYTTCGTCGGARLKTESMLWRLGTRSDANAVLLPEHRFMPCGVDWTREQLEALPGMTVHDIMLMPIDRIRAFFDRLSLPSTLLDDALKLLLGEVRTRLRYLCDVGLGYLTLDRQSRTLSGGEVQRINLTTALGTSLVKTLFVLDEPSIGLHPRDMNRIVEAMHRLRDAGNTLVVVEHDPAVMLAADRLIDMGPGPGERGGTIVYDGTPTDIRQADTLTGAYLGGRKHVADAANWLPRPVEVDTLRLTLTGAREHNLRNVTVEIPLQRMVCVTGVSGSGKSTLLQDVLYPALARHFGKTSDTPGAFDDLIGADALSDVVFVDQSPIGKTARSNPASYVGAFDEIRKLFAKVPLALQRGYGPGVFSFNAGDGRCPTCGGSGFEHVEMQFLSDVYLRCPDCDGRRYRPEILDVRIERMAAGGTPRELSVADVLDLTVSEATALFADDAEVLRVLQPIVDVGLEYVKLGQPVPTLSGGEAQRLKLAGFLAEAVGGRAEERGARSAGKAVAKKGGLVKGQAKGLTKPGRLFMFDEPTTGLHFDDIAKLMRAFRKLLDGGHSLIVIEHNLDVIRTADWLIDLGPEGGEGGGQILCAGTTDDIKGCAGSHTGQALLDYDRAVVAGEVGDGVPLQKALQAAGARRALEGEDVVRIVNAREHNLKALDVDIPHGKFNVVTGVSGSGKSTLAFDILFHEGQRRYLESLNAYARSIVQPAGRPEVDAVYGIPPTVAIEQRLSRGGRKSTVATTTEVWHFLRLLYVKLGIQHCIHDGTPVSSQSPESIAAQLLRDYKDQHVGLLAPLVVNRKGVYTDLAKWAKARGNTHLRVDGEFVPVDPWPKLDRFKEHTIELPVGDLVVSADREGELRALLAQTLEAGKGIMHLLAPLDRLPAAFGNGQPTAGIGKTRVFSTKRACPVCGTSYPELDPRMFSYNSKHGWCTSCVGTGLALTREQREVYDDTVMSEDGRGREQTIPSDEQEAEGVGDEPCPDCEGTRLNPVARAVTFDEQSIAAVAQWTVGDTRLWIEQLELGGRDAEIARDVVSEIRGRLEFLEEVGLGYLTLDRAAPSLSGGEAQRIRLAAQLGSNLQGVCYVLDEPTIGLHPRDNQILLNALRKLGDKGNTLVVVEHDEDTIRRADHIIDIGPGAGKRGGNLVAQGTVADLAAQADSLTGQFLARPVLHPLQPRRTVTPATGRGAATPEHWLTVHKGTLHNLQNVTAKLPLSRLVAITGVSGSGKSTLARDVLMTNLLDAVGRSVLSSPATRRARNAAQAAEPKSARRSSSVLARSAPRVKFEVSHQWHGCESISGFEAIDRVLEVDQTPIGKTPRSCPATYIGVWDTIRKMFSETLEAKARGYTASRFSFNTGEGRCPVCEGQGVRTIGMSFLPDVKVPCDVCHGQRFNPETLAVTWRGKNIGEVLTMEIDEAVEFFGAVTQISHPLQLMKDVGLGYLTLGQPSPTLSGGEAQRIKLVSELSKVRDDVARRGQKAPHTFYVLDEPTVGLHMADVARLIRVLHRLVDGGHSVLVIEHDLDVIAEADWIIDLGPEGGVRGGSIVAATTPEQLVELPASHTGVALGPVLARGAPALLDPLGAELPEAID</sequence>
<name>A0A6S7B0Z8_9BURK</name>
<keyword evidence="4" id="KW-0472">Membrane</keyword>
<dbReference type="GO" id="GO:0008270">
    <property type="term" value="F:zinc ion binding"/>
    <property type="evidence" value="ECO:0007669"/>
    <property type="project" value="UniProtKB-KW"/>
</dbReference>
<evidence type="ECO:0000256" key="2">
    <source>
        <dbReference type="ARBA" id="ARBA00022475"/>
    </source>
</evidence>
<dbReference type="PROSITE" id="PS50893">
    <property type="entry name" value="ABC_TRANSPORTER_2"/>
    <property type="match status" value="2"/>
</dbReference>
<evidence type="ECO:0000313" key="22">
    <source>
        <dbReference type="Proteomes" id="UP000494115"/>
    </source>
</evidence>
<dbReference type="InterPro" id="IPR017871">
    <property type="entry name" value="ABC_transporter-like_CS"/>
</dbReference>
<dbReference type="Gene3D" id="1.10.8.280">
    <property type="entry name" value="ABC transporter ATPase domain-like"/>
    <property type="match status" value="1"/>
</dbReference>
<evidence type="ECO:0000256" key="15">
    <source>
        <dbReference type="ARBA" id="ARBA00023204"/>
    </source>
</evidence>
<evidence type="ECO:0000256" key="5">
    <source>
        <dbReference type="ARBA" id="ARBA00022723"/>
    </source>
</evidence>
<evidence type="ECO:0000256" key="17">
    <source>
        <dbReference type="ARBA" id="ARBA00039316"/>
    </source>
</evidence>
<keyword evidence="3" id="KW-0963">Cytoplasm</keyword>
<accession>A0A6S7B0Z8</accession>
<dbReference type="GO" id="GO:0016887">
    <property type="term" value="F:ATP hydrolysis activity"/>
    <property type="evidence" value="ECO:0007669"/>
    <property type="project" value="InterPro"/>
</dbReference>
<keyword evidence="12" id="KW-0067">ATP-binding</keyword>
<feature type="compositionally biased region" description="Acidic residues" evidence="19">
    <location>
        <begin position="1357"/>
        <end position="1370"/>
    </location>
</feature>
<keyword evidence="4" id="KW-0997">Cell inner membrane</keyword>
<dbReference type="PROSITE" id="PS00211">
    <property type="entry name" value="ABC_TRANSPORTER_1"/>
    <property type="match status" value="3"/>
</dbReference>
<evidence type="ECO:0000256" key="11">
    <source>
        <dbReference type="ARBA" id="ARBA00022833"/>
    </source>
</evidence>
<keyword evidence="22" id="KW-1185">Reference proteome</keyword>